<evidence type="ECO:0000259" key="9">
    <source>
        <dbReference type="PROSITE" id="PS50969"/>
    </source>
</evidence>
<evidence type="ECO:0000256" key="7">
    <source>
        <dbReference type="SAM" id="MobiDB-lite"/>
    </source>
</evidence>
<comment type="caution">
    <text evidence="10">The sequence shown here is derived from an EMBL/GenBank/DDBJ whole genome shotgun (WGS) entry which is preliminary data.</text>
</comment>
<name>A0AAN6GGM6_9BASI</name>
<dbReference type="Pfam" id="PF03031">
    <property type="entry name" value="NIF"/>
    <property type="match status" value="1"/>
</dbReference>
<dbReference type="EMBL" id="JAPDMQ010000027">
    <property type="protein sequence ID" value="KAK0539670.1"/>
    <property type="molecule type" value="Genomic_DNA"/>
</dbReference>
<feature type="compositionally biased region" description="Basic residues" evidence="7">
    <location>
        <begin position="920"/>
        <end position="931"/>
    </location>
</feature>
<dbReference type="EC" id="3.1.3.16" evidence="2"/>
<feature type="compositionally biased region" description="Acidic residues" evidence="7">
    <location>
        <begin position="877"/>
        <end position="893"/>
    </location>
</feature>
<feature type="compositionally biased region" description="Basic and acidic residues" evidence="7">
    <location>
        <begin position="768"/>
        <end position="777"/>
    </location>
</feature>
<feature type="domain" description="BRCT" evidence="8">
    <location>
        <begin position="542"/>
        <end position="637"/>
    </location>
</feature>
<feature type="domain" description="FCP1 homology" evidence="9">
    <location>
        <begin position="67"/>
        <end position="344"/>
    </location>
</feature>
<dbReference type="SUPFAM" id="SSF52113">
    <property type="entry name" value="BRCT domain"/>
    <property type="match status" value="1"/>
</dbReference>
<feature type="compositionally biased region" description="Acidic residues" evidence="7">
    <location>
        <begin position="904"/>
        <end position="916"/>
    </location>
</feature>
<evidence type="ECO:0000259" key="8">
    <source>
        <dbReference type="PROSITE" id="PS50172"/>
    </source>
</evidence>
<accession>A0AAN6GGM6</accession>
<dbReference type="Proteomes" id="UP001176521">
    <property type="component" value="Unassembled WGS sequence"/>
</dbReference>
<proteinExistence type="predicted"/>
<feature type="compositionally biased region" description="Acidic residues" evidence="7">
    <location>
        <begin position="738"/>
        <end position="749"/>
    </location>
</feature>
<feature type="region of interest" description="Disordered" evidence="7">
    <location>
        <begin position="114"/>
        <end position="208"/>
    </location>
</feature>
<protein>
    <recommendedName>
        <fullName evidence="2">protein-serine/threonine phosphatase</fullName>
        <ecNumber evidence="2">3.1.3.16</ecNumber>
    </recommendedName>
</protein>
<dbReference type="GO" id="GO:0005634">
    <property type="term" value="C:nucleus"/>
    <property type="evidence" value="ECO:0007669"/>
    <property type="project" value="UniProtKB-SubCell"/>
</dbReference>
<organism evidence="10 11">
    <name type="scientific">Tilletia horrida</name>
    <dbReference type="NCBI Taxonomy" id="155126"/>
    <lineage>
        <taxon>Eukaryota</taxon>
        <taxon>Fungi</taxon>
        <taxon>Dikarya</taxon>
        <taxon>Basidiomycota</taxon>
        <taxon>Ustilaginomycotina</taxon>
        <taxon>Exobasidiomycetes</taxon>
        <taxon>Tilletiales</taxon>
        <taxon>Tilletiaceae</taxon>
        <taxon>Tilletia</taxon>
    </lineage>
</organism>
<dbReference type="Gene3D" id="3.40.50.10190">
    <property type="entry name" value="BRCT domain"/>
    <property type="match status" value="1"/>
</dbReference>
<feature type="compositionally biased region" description="Low complexity" evidence="7">
    <location>
        <begin position="450"/>
        <end position="469"/>
    </location>
</feature>
<keyword evidence="3 10" id="KW-0378">Hydrolase</keyword>
<comment type="catalytic activity">
    <reaction evidence="5">
        <text>O-phospho-L-seryl-[protein] + H2O = L-seryl-[protein] + phosphate</text>
        <dbReference type="Rhea" id="RHEA:20629"/>
        <dbReference type="Rhea" id="RHEA-COMP:9863"/>
        <dbReference type="Rhea" id="RHEA-COMP:11604"/>
        <dbReference type="ChEBI" id="CHEBI:15377"/>
        <dbReference type="ChEBI" id="CHEBI:29999"/>
        <dbReference type="ChEBI" id="CHEBI:43474"/>
        <dbReference type="ChEBI" id="CHEBI:83421"/>
        <dbReference type="EC" id="3.1.3.16"/>
    </reaction>
</comment>
<dbReference type="Pfam" id="PF00533">
    <property type="entry name" value="BRCT"/>
    <property type="match status" value="1"/>
</dbReference>
<evidence type="ECO:0000256" key="2">
    <source>
        <dbReference type="ARBA" id="ARBA00013081"/>
    </source>
</evidence>
<evidence type="ECO:0000256" key="3">
    <source>
        <dbReference type="ARBA" id="ARBA00022801"/>
    </source>
</evidence>
<feature type="compositionally biased region" description="Basic residues" evidence="7">
    <location>
        <begin position="126"/>
        <end position="135"/>
    </location>
</feature>
<evidence type="ECO:0000313" key="11">
    <source>
        <dbReference type="Proteomes" id="UP001176521"/>
    </source>
</evidence>
<dbReference type="PANTHER" id="PTHR23081:SF36">
    <property type="entry name" value="RNA POLYMERASE II SUBUNIT A C-TERMINAL DOMAIN PHOSPHATASE"/>
    <property type="match status" value="1"/>
</dbReference>
<evidence type="ECO:0000256" key="5">
    <source>
        <dbReference type="ARBA" id="ARBA00047761"/>
    </source>
</evidence>
<feature type="compositionally biased region" description="Low complexity" evidence="7">
    <location>
        <begin position="358"/>
        <end position="373"/>
    </location>
</feature>
<feature type="compositionally biased region" description="Polar residues" evidence="7">
    <location>
        <begin position="437"/>
        <end position="449"/>
    </location>
</feature>
<feature type="compositionally biased region" description="Low complexity" evidence="7">
    <location>
        <begin position="789"/>
        <end position="798"/>
    </location>
</feature>
<dbReference type="PROSITE" id="PS50969">
    <property type="entry name" value="FCP1"/>
    <property type="match status" value="1"/>
</dbReference>
<evidence type="ECO:0000256" key="1">
    <source>
        <dbReference type="ARBA" id="ARBA00004123"/>
    </source>
</evidence>
<dbReference type="SMART" id="SM00292">
    <property type="entry name" value="BRCT"/>
    <property type="match status" value="1"/>
</dbReference>
<feature type="region of interest" description="Disordered" evidence="7">
    <location>
        <begin position="645"/>
        <end position="716"/>
    </location>
</feature>
<dbReference type="InterPro" id="IPR004274">
    <property type="entry name" value="FCP1_dom"/>
</dbReference>
<reference evidence="10" key="1">
    <citation type="journal article" date="2023" name="PhytoFront">
        <title>Draft Genome Resources of Seven Strains of Tilletia horrida, Causal Agent of Kernel Smut of Rice.</title>
        <authorList>
            <person name="Khanal S."/>
            <person name="Antony Babu S."/>
            <person name="Zhou X.G."/>
        </authorList>
    </citation>
    <scope>NUCLEOTIDE SEQUENCE</scope>
    <source>
        <strain evidence="10">TX3</strain>
    </source>
</reference>
<gene>
    <name evidence="10" type="primary">fcp1</name>
    <name evidence="10" type="ORF">OC842_000861</name>
</gene>
<dbReference type="InterPro" id="IPR023214">
    <property type="entry name" value="HAD_sf"/>
</dbReference>
<feature type="compositionally biased region" description="Pro residues" evidence="7">
    <location>
        <begin position="653"/>
        <end position="664"/>
    </location>
</feature>
<dbReference type="SUPFAM" id="SSF56784">
    <property type="entry name" value="HAD-like"/>
    <property type="match status" value="1"/>
</dbReference>
<comment type="catalytic activity">
    <reaction evidence="6">
        <text>O-phospho-L-threonyl-[protein] + H2O = L-threonyl-[protein] + phosphate</text>
        <dbReference type="Rhea" id="RHEA:47004"/>
        <dbReference type="Rhea" id="RHEA-COMP:11060"/>
        <dbReference type="Rhea" id="RHEA-COMP:11605"/>
        <dbReference type="ChEBI" id="CHEBI:15377"/>
        <dbReference type="ChEBI" id="CHEBI:30013"/>
        <dbReference type="ChEBI" id="CHEBI:43474"/>
        <dbReference type="ChEBI" id="CHEBI:61977"/>
        <dbReference type="EC" id="3.1.3.16"/>
    </reaction>
</comment>
<feature type="region of interest" description="Disordered" evidence="7">
    <location>
        <begin position="738"/>
        <end position="985"/>
    </location>
</feature>
<dbReference type="CDD" id="cd07521">
    <property type="entry name" value="HAD_FCP1-like"/>
    <property type="match status" value="1"/>
</dbReference>
<evidence type="ECO:0000256" key="4">
    <source>
        <dbReference type="ARBA" id="ARBA00023242"/>
    </source>
</evidence>
<dbReference type="CDD" id="cd17729">
    <property type="entry name" value="BRCT_CTDP1"/>
    <property type="match status" value="1"/>
</dbReference>
<dbReference type="InterPro" id="IPR039189">
    <property type="entry name" value="Fcp1"/>
</dbReference>
<feature type="compositionally biased region" description="Basic and acidic residues" evidence="7">
    <location>
        <begin position="157"/>
        <end position="166"/>
    </location>
</feature>
<dbReference type="InterPro" id="IPR036412">
    <property type="entry name" value="HAD-like_sf"/>
</dbReference>
<dbReference type="InterPro" id="IPR036420">
    <property type="entry name" value="BRCT_dom_sf"/>
</dbReference>
<dbReference type="AlphaFoldDB" id="A0AAN6GGM6"/>
<dbReference type="InterPro" id="IPR001357">
    <property type="entry name" value="BRCT_dom"/>
</dbReference>
<sequence>MGEPCTHPVQVSGLCAICGVELESLPPDERPGAVDDEPVSILHSHASLKVTRSEAARLHAQSTSDLLTTRRLALIIDLDQTVIHATVDPTVGEWMKDRENPNFGALRDVKRFRLGTDGKPVPKVSKATRRARTKRGAQLATKAVAAGADMSAGSAEGKQKRDGDKMDEADDDGGDDEDEEGDDREEESEDEAEEEEDEDNDEDPNAGCWYYIKPRPGLPAFLRRLATLYELHVYTMGTRSYATSVCAIIDPDGTLFADRILSRDENDDGASAALANPNNSAAAAAAFRKSLARLFPVDTSMVVIIDDRADVWKWSPNLVKVVPFDFFVGIGDINASFLPAAPSAQLPTPPATPPSDGVTSTSPSPSDAASFASSDPAAASSLSADASAVPALATSDGADAAQRVALETQAAERPLAKMQEALEEEEAAADSTEQKQSEGTNDAQTSGDVPSSSAGAASAGASPSAASAGTQSEQKQAQLQHRAAVLKEDDRELDRLQRILNDIHSRWYAEWDRVQQETNKKGNNLGAALARMPDVANMIAQMKSKVLRGCHIVFSGVVPLGQNLETSEPWRTATEFGARCYRDLTSSVTHLVAARGGTAKVYQAQRQKHPRIWIVRPRWLTESCERWERSAESAHELVEGSAAAVGAGGGARPGPPPAQPPLPAALPSRAVEEEAEGELTRMAEDTDDDDEEEEEDEGDAASGGAPGGGATPAAGASMSAFGGFEALDWGEAADEVDAFLDGLDDEGDTTDGGYGSDASVGRGGLADRAGKRSRAESEESEGGAGGSGTAAAASATATEGEEPGRSPLSKRRRIASARAGQSKLKHSFDPTAPESEEEDDRDGAGSNGHQASGSTGGVRSRLVGVGASGTRNGVDSGAEEEDEEEDGDDEDEEGMGKRRRKEGDAEDEDEDDDDDEGVGRKRHSLFRRRAAGKSSGIARVAIEVDDDKNAKKEGPAQQTAVATRGDGDEGDDDDASVGSQIDESFLDGLADEIALDLEEGD</sequence>
<feature type="region of interest" description="Disordered" evidence="7">
    <location>
        <begin position="422"/>
        <end position="483"/>
    </location>
</feature>
<dbReference type="Gene3D" id="3.40.50.1000">
    <property type="entry name" value="HAD superfamily/HAD-like"/>
    <property type="match status" value="1"/>
</dbReference>
<keyword evidence="11" id="KW-1185">Reference proteome</keyword>
<dbReference type="GO" id="GO:0008420">
    <property type="term" value="F:RNA polymerase II CTD heptapeptide repeat phosphatase activity"/>
    <property type="evidence" value="ECO:0007669"/>
    <property type="project" value="InterPro"/>
</dbReference>
<dbReference type="PROSITE" id="PS50172">
    <property type="entry name" value="BRCT"/>
    <property type="match status" value="1"/>
</dbReference>
<feature type="region of interest" description="Disordered" evidence="7">
    <location>
        <begin position="344"/>
        <end position="373"/>
    </location>
</feature>
<feature type="compositionally biased region" description="Acidic residues" evidence="7">
    <location>
        <begin position="685"/>
        <end position="699"/>
    </location>
</feature>
<keyword evidence="4" id="KW-0539">Nucleus</keyword>
<dbReference type="SMART" id="SM00577">
    <property type="entry name" value="CPDc"/>
    <property type="match status" value="1"/>
</dbReference>
<comment type="subcellular location">
    <subcellularLocation>
        <location evidence="1">Nucleus</location>
    </subcellularLocation>
</comment>
<feature type="compositionally biased region" description="Acidic residues" evidence="7">
    <location>
        <begin position="167"/>
        <end position="204"/>
    </location>
</feature>
<evidence type="ECO:0000313" key="10">
    <source>
        <dbReference type="EMBL" id="KAK0539670.1"/>
    </source>
</evidence>
<evidence type="ECO:0000256" key="6">
    <source>
        <dbReference type="ARBA" id="ARBA00048336"/>
    </source>
</evidence>
<feature type="compositionally biased region" description="Polar residues" evidence="7">
    <location>
        <begin position="470"/>
        <end position="479"/>
    </location>
</feature>
<dbReference type="PANTHER" id="PTHR23081">
    <property type="entry name" value="RNA POLYMERASE II CTD PHOSPHATASE"/>
    <property type="match status" value="1"/>
</dbReference>